<dbReference type="GeneTree" id="ENSGT01000000215121"/>
<keyword evidence="8" id="KW-0812">Transmembrane</keyword>
<keyword evidence="11" id="KW-1185">Reference proteome</keyword>
<evidence type="ECO:0000313" key="11">
    <source>
        <dbReference type="Proteomes" id="UP000694395"/>
    </source>
</evidence>
<evidence type="ECO:0000256" key="2">
    <source>
        <dbReference type="ARBA" id="ARBA00022475"/>
    </source>
</evidence>
<evidence type="ECO:0000256" key="7">
    <source>
        <dbReference type="ARBA" id="ARBA00023180"/>
    </source>
</evidence>
<evidence type="ECO:0000313" key="10">
    <source>
        <dbReference type="Ensembl" id="ENSOMYP00000032172.2"/>
    </source>
</evidence>
<dbReference type="GO" id="GO:0005886">
    <property type="term" value="C:plasma membrane"/>
    <property type="evidence" value="ECO:0007669"/>
    <property type="project" value="UniProtKB-SubCell"/>
</dbReference>
<evidence type="ECO:0000256" key="4">
    <source>
        <dbReference type="ARBA" id="ARBA00022859"/>
    </source>
</evidence>
<dbReference type="Proteomes" id="UP000694395">
    <property type="component" value="Chromosome 21"/>
</dbReference>
<keyword evidence="6" id="KW-1015">Disulfide bond</keyword>
<dbReference type="GO" id="GO:0009617">
    <property type="term" value="P:response to bacterium"/>
    <property type="evidence" value="ECO:0007669"/>
    <property type="project" value="TreeGrafter"/>
</dbReference>
<feature type="transmembrane region" description="Helical" evidence="8">
    <location>
        <begin position="178"/>
        <end position="202"/>
    </location>
</feature>
<dbReference type="GO" id="GO:0002376">
    <property type="term" value="P:immune system process"/>
    <property type="evidence" value="ECO:0007669"/>
    <property type="project" value="UniProtKB-KW"/>
</dbReference>
<accession>A0A8C7Q5P0</accession>
<dbReference type="Gene3D" id="2.60.40.10">
    <property type="entry name" value="Immunoglobulins"/>
    <property type="match status" value="1"/>
</dbReference>
<dbReference type="InterPro" id="IPR036179">
    <property type="entry name" value="Ig-like_dom_sf"/>
</dbReference>
<dbReference type="SMART" id="SM00409">
    <property type="entry name" value="IG"/>
    <property type="match status" value="1"/>
</dbReference>
<evidence type="ECO:0000256" key="3">
    <source>
        <dbReference type="ARBA" id="ARBA00022729"/>
    </source>
</evidence>
<dbReference type="SUPFAM" id="SSF48726">
    <property type="entry name" value="Immunoglobulin"/>
    <property type="match status" value="1"/>
</dbReference>
<keyword evidence="7" id="KW-0325">Glycoprotein</keyword>
<keyword evidence="8" id="KW-1133">Transmembrane helix</keyword>
<dbReference type="PANTHER" id="PTHR19433">
    <property type="entry name" value="T-CELL RECEPTOR ALPHA CHAIN V REGION-RELATED"/>
    <property type="match status" value="1"/>
</dbReference>
<organism evidence="10 11">
    <name type="scientific">Oncorhynchus mykiss</name>
    <name type="common">Rainbow trout</name>
    <name type="synonym">Salmo gairdneri</name>
    <dbReference type="NCBI Taxonomy" id="8022"/>
    <lineage>
        <taxon>Eukaryota</taxon>
        <taxon>Metazoa</taxon>
        <taxon>Chordata</taxon>
        <taxon>Craniata</taxon>
        <taxon>Vertebrata</taxon>
        <taxon>Euteleostomi</taxon>
        <taxon>Actinopterygii</taxon>
        <taxon>Neopterygii</taxon>
        <taxon>Teleostei</taxon>
        <taxon>Protacanthopterygii</taxon>
        <taxon>Salmoniformes</taxon>
        <taxon>Salmonidae</taxon>
        <taxon>Salmoninae</taxon>
        <taxon>Oncorhynchus</taxon>
    </lineage>
</organism>
<dbReference type="CDD" id="cd00099">
    <property type="entry name" value="IgV"/>
    <property type="match status" value="1"/>
</dbReference>
<reference evidence="10" key="3">
    <citation type="submission" date="2025-09" db="UniProtKB">
        <authorList>
            <consortium name="Ensembl"/>
        </authorList>
    </citation>
    <scope>IDENTIFICATION</scope>
</reference>
<evidence type="ECO:0000256" key="5">
    <source>
        <dbReference type="ARBA" id="ARBA00023136"/>
    </source>
</evidence>
<evidence type="ECO:0000256" key="1">
    <source>
        <dbReference type="ARBA" id="ARBA00004236"/>
    </source>
</evidence>
<name>A0A8C7Q5P0_ONCMY</name>
<protein>
    <recommendedName>
        <fullName evidence="9">Ig-like domain-containing protein</fullName>
    </recommendedName>
</protein>
<dbReference type="Pfam" id="PF07686">
    <property type="entry name" value="V-set"/>
    <property type="match status" value="1"/>
</dbReference>
<reference evidence="10" key="2">
    <citation type="submission" date="2025-08" db="UniProtKB">
        <authorList>
            <consortium name="Ensembl"/>
        </authorList>
    </citation>
    <scope>IDENTIFICATION</scope>
</reference>
<feature type="domain" description="Ig-like" evidence="9">
    <location>
        <begin position="42"/>
        <end position="135"/>
    </location>
</feature>
<dbReference type="AlphaFoldDB" id="A0A8C7Q5P0"/>
<sequence length="255" mass="28494">MARICVPALVLYSFCKLLSSVQILIDLVFQIVVTVCVCSLTPVISVSLPPSVVVHPGDNVTLQCTDVLKVPGHVAWFKQVNVSEPLCIASMYSSHPYAQHHNGFQPSHVEMLFGNRIFFLKITEVDVADSGLYFCGMYNHYFIFTNMTVLMVQGNLLNDFSCNGTIGIVGEHNDGTMYLLPLVVILGVVTAVLPIVILILVLKIRQDANRHNQFSTRENNMLANLQNQDPDTLNYAMEKRREKELDPHVVYAATR</sequence>
<keyword evidence="2" id="KW-1003">Cell membrane</keyword>
<keyword evidence="3" id="KW-0732">Signal</keyword>
<dbReference type="Ensembl" id="ENSOMYT00000035089.2">
    <property type="protein sequence ID" value="ENSOMYP00000032172.2"/>
    <property type="gene ID" value="ENSOMYG00000015065.2"/>
</dbReference>
<dbReference type="InterPro" id="IPR013106">
    <property type="entry name" value="Ig_V-set"/>
</dbReference>
<reference evidence="10" key="1">
    <citation type="submission" date="2020-07" db="EMBL/GenBank/DDBJ databases">
        <title>A long reads based de novo assembly of the rainbow trout Arlee double haploid line genome.</title>
        <authorList>
            <person name="Gao G."/>
            <person name="Palti Y."/>
        </authorList>
    </citation>
    <scope>NUCLEOTIDE SEQUENCE [LARGE SCALE GENOMIC DNA]</scope>
</reference>
<comment type="subcellular location">
    <subcellularLocation>
        <location evidence="1">Cell membrane</location>
    </subcellularLocation>
</comment>
<evidence type="ECO:0000259" key="9">
    <source>
        <dbReference type="PROSITE" id="PS50835"/>
    </source>
</evidence>
<dbReference type="InterPro" id="IPR013783">
    <property type="entry name" value="Ig-like_fold"/>
</dbReference>
<keyword evidence="4" id="KW-0391">Immunity</keyword>
<proteinExistence type="predicted"/>
<dbReference type="InterPro" id="IPR003599">
    <property type="entry name" value="Ig_sub"/>
</dbReference>
<dbReference type="InterPro" id="IPR007110">
    <property type="entry name" value="Ig-like_dom"/>
</dbReference>
<keyword evidence="5 8" id="KW-0472">Membrane</keyword>
<dbReference type="InterPro" id="IPR052051">
    <property type="entry name" value="TCR_complex_component"/>
</dbReference>
<dbReference type="PROSITE" id="PS50835">
    <property type="entry name" value="IG_LIKE"/>
    <property type="match status" value="1"/>
</dbReference>
<evidence type="ECO:0000256" key="8">
    <source>
        <dbReference type="SAM" id="Phobius"/>
    </source>
</evidence>
<dbReference type="PANTHER" id="PTHR19433:SF111">
    <property type="entry name" value="T CELL RECEPTOR ALPHA VARIABLE 4"/>
    <property type="match status" value="1"/>
</dbReference>
<evidence type="ECO:0000256" key="6">
    <source>
        <dbReference type="ARBA" id="ARBA00023157"/>
    </source>
</evidence>